<keyword evidence="17" id="KW-1160">Virus entry into host cell</keyword>
<organism evidence="20 21">
    <name type="scientific">Mumps orthorubulavirus</name>
    <name type="common">MuV</name>
    <dbReference type="NCBI Taxonomy" id="2560602"/>
    <lineage>
        <taxon>Viruses</taxon>
        <taxon>Riboviria</taxon>
        <taxon>Orthornavirae</taxon>
        <taxon>Negarnaviricota</taxon>
        <taxon>Haploviricotina</taxon>
        <taxon>Monjiviricetes</taxon>
        <taxon>Mononegavirales</taxon>
        <taxon>Paramyxoviridae</taxon>
        <taxon>Rubulavirinae</taxon>
        <taxon>Orthorubulavirus</taxon>
        <taxon>Orthorubulavirus parotitidis</taxon>
    </lineage>
</organism>
<dbReference type="Gene3D" id="2.60.40.1690">
    <property type="entry name" value="Head and neck region of the ectodomain of NDV fusion glycoprotein"/>
    <property type="match status" value="1"/>
</dbReference>
<evidence type="ECO:0000313" key="20">
    <source>
        <dbReference type="EMBL" id="BAN57614.1"/>
    </source>
</evidence>
<evidence type="ECO:0000256" key="11">
    <source>
        <dbReference type="ARBA" id="ARBA00022879"/>
    </source>
</evidence>
<evidence type="ECO:0000256" key="1">
    <source>
        <dbReference type="ARBA" id="ARBA00008211"/>
    </source>
</evidence>
<dbReference type="EMBL" id="AB827968">
    <property type="protein sequence ID" value="BAN57614.1"/>
    <property type="molecule type" value="Viral_cRNA"/>
</dbReference>
<evidence type="ECO:0000256" key="6">
    <source>
        <dbReference type="ARBA" id="ARBA00022595"/>
    </source>
</evidence>
<dbReference type="Gene3D" id="1.10.287.770">
    <property type="entry name" value="YojJ-like"/>
    <property type="match status" value="1"/>
</dbReference>
<dbReference type="Pfam" id="PF00523">
    <property type="entry name" value="Fusion_gly"/>
    <property type="match status" value="1"/>
</dbReference>
<comment type="similarity">
    <text evidence="1 19">Belongs to the paramyxoviruses fusion glycoprotein family.</text>
</comment>
<evidence type="ECO:0000256" key="4">
    <source>
        <dbReference type="ARBA" id="ARBA00022511"/>
    </source>
</evidence>
<comment type="subcellular location">
    <subcellularLocation>
        <location evidence="19">Virion membrane</location>
        <topology evidence="19">Single-pass type I membrane protein</topology>
    </subcellularLocation>
    <subcellularLocation>
        <location evidence="19">Host cell membrane</location>
        <topology evidence="19">Single-pass membrane protein</topology>
    </subcellularLocation>
</comment>
<evidence type="ECO:0000256" key="19">
    <source>
        <dbReference type="RuleBase" id="RU003705"/>
    </source>
</evidence>
<dbReference type="Gene3D" id="2.40.490.10">
    <property type="entry name" value="Newcastle disease virus like domain"/>
    <property type="match status" value="1"/>
</dbReference>
<keyword evidence="14 19" id="KW-0472">Membrane</keyword>
<keyword evidence="13" id="KW-0175">Coiled coil</keyword>
<comment type="subunit">
    <text evidence="18">Homotrimer; disulfide-linked F1-F2. Interacts with host LAMP1; LAMP2 and LAMP3; these interactions promote the cleavage of the viral fusion protein F.</text>
</comment>
<keyword evidence="11 19" id="KW-0261">Viral envelope protein</keyword>
<comment type="subunit">
    <text evidence="19">Homotrimer of disulfide-linked F1-F2.</text>
</comment>
<keyword evidence="7 19" id="KW-0812">Transmembrane</keyword>
<dbReference type="GO" id="GO:0020002">
    <property type="term" value="C:host cell plasma membrane"/>
    <property type="evidence" value="ECO:0007669"/>
    <property type="project" value="UniProtKB-SubCell"/>
</dbReference>
<evidence type="ECO:0000256" key="3">
    <source>
        <dbReference type="ARBA" id="ARBA00022506"/>
    </source>
</evidence>
<evidence type="ECO:0000256" key="5">
    <source>
        <dbReference type="ARBA" id="ARBA00022521"/>
    </source>
</evidence>
<evidence type="ECO:0000256" key="15">
    <source>
        <dbReference type="ARBA" id="ARBA00023157"/>
    </source>
</evidence>
<evidence type="ECO:0000256" key="17">
    <source>
        <dbReference type="ARBA" id="ARBA00023296"/>
    </source>
</evidence>
<evidence type="ECO:0000256" key="10">
    <source>
        <dbReference type="ARBA" id="ARBA00022870"/>
    </source>
</evidence>
<proteinExistence type="inferred from homology"/>
<evidence type="ECO:0000256" key="12">
    <source>
        <dbReference type="ARBA" id="ARBA00022989"/>
    </source>
</evidence>
<dbReference type="Gene3D" id="6.10.10.110">
    <property type="match status" value="1"/>
</dbReference>
<evidence type="ECO:0000256" key="2">
    <source>
        <dbReference type="ARBA" id="ARBA00016586"/>
    </source>
</evidence>
<dbReference type="Gene3D" id="1.10.287.2480">
    <property type="match status" value="1"/>
</dbReference>
<evidence type="ECO:0000256" key="7">
    <source>
        <dbReference type="ARBA" id="ARBA00022692"/>
    </source>
</evidence>
<evidence type="ECO:0000256" key="8">
    <source>
        <dbReference type="ARBA" id="ARBA00022729"/>
    </source>
</evidence>
<keyword evidence="16" id="KW-0325">Glycoprotein</keyword>
<evidence type="ECO:0000313" key="21">
    <source>
        <dbReference type="Proteomes" id="UP000124789"/>
    </source>
</evidence>
<keyword evidence="10" id="KW-1043">Host membrane</keyword>
<keyword evidence="6" id="KW-1162">Viral penetration into host cytoplasm</keyword>
<gene>
    <name evidence="20" type="primary">F</name>
</gene>
<evidence type="ECO:0000256" key="18">
    <source>
        <dbReference type="ARBA" id="ARBA00065686"/>
    </source>
</evidence>
<feature type="transmembrane region" description="Helical" evidence="19">
    <location>
        <begin position="483"/>
        <end position="510"/>
    </location>
</feature>
<reference evidence="20 21" key="1">
    <citation type="journal article" date="2004" name="Biologicals">
        <title>Neurovirulence of mumps virus: intraspinal inoculation test in marmosets.</title>
        <authorList>
            <person name="Saika S."/>
            <person name="Kidokoro M."/>
            <person name="Aoki A."/>
            <person name="Ohkawa T."/>
        </authorList>
    </citation>
    <scope>NUCLEOTIDE SEQUENCE [LARGE SCALE GENOMIC DNA]</scope>
    <source>
        <strain evidence="20">MuVi/NK-M46.JPN/0.70[B]</strain>
    </source>
</reference>
<dbReference type="Proteomes" id="UP000124789">
    <property type="component" value="Genome"/>
</dbReference>
<dbReference type="GO" id="GO:0019064">
    <property type="term" value="P:fusion of virus membrane with host plasma membrane"/>
    <property type="evidence" value="ECO:0007669"/>
    <property type="project" value="UniProtKB-KW"/>
</dbReference>
<keyword evidence="9" id="KW-0946">Virion</keyword>
<evidence type="ECO:0000256" key="14">
    <source>
        <dbReference type="ARBA" id="ARBA00023136"/>
    </source>
</evidence>
<keyword evidence="3" id="KW-1168">Fusion of virus membrane with host membrane</keyword>
<keyword evidence="8" id="KW-0732">Signal</keyword>
<protein>
    <recommendedName>
        <fullName evidence="2 19">Fusion glycoprotein F0</fullName>
    </recommendedName>
</protein>
<reference evidence="20 21" key="2">
    <citation type="journal article" date="2006" name="Comp. Immunol. Microbiol. Infect. Dis.">
        <title>Development and biological properties of a new live attenuated mumps vaccine.</title>
        <authorList>
            <person name="Saika S."/>
            <person name="Kidokoro M."/>
            <person name="Kubonoya H."/>
            <person name="Ito K."/>
            <person name="Ohkawa T."/>
            <person name="Aoki A."/>
            <person name="Nagata N."/>
            <person name="Suzuki K."/>
        </authorList>
    </citation>
    <scope>NUCLEOTIDE SEQUENCE [LARGE SCALE GENOMIC DNA]</scope>
    <source>
        <strain evidence="20">MuVi/NK-M46.JPN/0.70[B]</strain>
    </source>
</reference>
<accession>A0A060N2X9</accession>
<dbReference type="GO" id="GO:0019031">
    <property type="term" value="C:viral envelope"/>
    <property type="evidence" value="ECO:0007669"/>
    <property type="project" value="UniProtKB-KW"/>
</dbReference>
<evidence type="ECO:0000256" key="13">
    <source>
        <dbReference type="ARBA" id="ARBA00023054"/>
    </source>
</evidence>
<keyword evidence="5" id="KW-1169">Fusion of virus membrane with host cell membrane</keyword>
<dbReference type="SUPFAM" id="SSF69922">
    <property type="entry name" value="Head and neck region of the ectodomain of NDV fusion glycoprotein"/>
    <property type="match status" value="1"/>
</dbReference>
<keyword evidence="4" id="KW-1032">Host cell membrane</keyword>
<evidence type="ECO:0000256" key="16">
    <source>
        <dbReference type="ARBA" id="ARBA00023180"/>
    </source>
</evidence>
<dbReference type="GO" id="GO:0046718">
    <property type="term" value="P:symbiont entry into host cell"/>
    <property type="evidence" value="ECO:0007669"/>
    <property type="project" value="UniProtKB-KW"/>
</dbReference>
<name>A0A060N2X9_MUMPV</name>
<dbReference type="InterPro" id="IPR000776">
    <property type="entry name" value="Fusion_F0_Paramyxovir"/>
</dbReference>
<keyword evidence="15" id="KW-1015">Disulfide bond</keyword>
<dbReference type="GO" id="GO:0055036">
    <property type="term" value="C:virion membrane"/>
    <property type="evidence" value="ECO:0007669"/>
    <property type="project" value="UniProtKB-SubCell"/>
</dbReference>
<dbReference type="SUPFAM" id="SSF58069">
    <property type="entry name" value="Virus ectodomain"/>
    <property type="match status" value="1"/>
</dbReference>
<sequence length="538" mass="58599">MKAFLVTCLGFAVFSSSVCVNINILQQIGYIKQQVRQLSYYSQSSSSYIVVKLLPNIQPTDNSCEFKSVTQYNKTLSNLLLPIAENINNIASPSSGSRRHKRFAGIAIGIAALGVATAAQVTAAVSLVQAQTNARAIAAMKNSIQATNRAVFEVKEGTQQLAIAVQAIQDHINTIMNTQLNNMSCQILDNQLATSLGLYLTELTTVFQPQLINPALSPISIQALRSLLGSMTPAVVQATLSTSISAAEILSAGLMEGQIVSVLLDEMQMIVKINIPTIVTQSNALVIDFYSISSFINNQESIIQLPDRILEIGNEQWSYPAKNCKLTRHHIFCQYNEAERLSLESKLCLAGNISACVFSPIAGSYMRRFVALDGTIVANCRSLTCLCKSPSYPIYQPDHHAVTTIDLTACQTLSLAGLDFSIVSLSNITYAENLTISLSQTINTQPIDISTELSKVNASLQNAVKYIKESNHQLQSVSVNSKIGAIIVAALVLSILSIIISLLFCCWAYIATKEIRRINFKTNHINTISSSVDDLIRY</sequence>
<keyword evidence="12 19" id="KW-1133">Transmembrane helix</keyword>
<evidence type="ECO:0000256" key="9">
    <source>
        <dbReference type="ARBA" id="ARBA00022844"/>
    </source>
</evidence>